<dbReference type="EMBL" id="AP026564">
    <property type="protein sequence ID" value="BDP44873.1"/>
    <property type="molecule type" value="Genomic_DNA"/>
</dbReference>
<sequence length="176" mass="19397">MTVDRLTWLSGLRPGDPVLVVRFVPAEGSALAADRVTLVQVEEDVVSRATGTQVVVSGAGFRRQENGSGPAGWATDRRRLEPPADLGLWRRVERQRRALARLSRIDALASTSLGMLRRELVSVPDGLDASEEIVVALERMAEAWDEFNAVGTRAAELLSQQSREWWDAVPRTPKRG</sequence>
<dbReference type="RefSeq" id="WP_264778921.1">
    <property type="nucleotide sequence ID" value="NZ_AP026564.1"/>
</dbReference>
<keyword evidence="1" id="KW-0614">Plasmid</keyword>
<gene>
    <name evidence="1" type="ORF">DAETH_48420</name>
</gene>
<name>A0ABM8ALZ9_9DEIO</name>
<reference evidence="1" key="1">
    <citation type="submission" date="2022-07" db="EMBL/GenBank/DDBJ databases">
        <title>Complete Genome Sequence of the Radioresistant Bacterium Deinococcus aetherius ST0316, Isolated from the Air Dust collected in Lower Stratosphere above Japan.</title>
        <authorList>
            <person name="Satoh K."/>
            <person name="Hagiwara K."/>
            <person name="Katsumata K."/>
            <person name="Kubo A."/>
            <person name="Yokobori S."/>
            <person name="Yamagishi A."/>
            <person name="Oono Y."/>
            <person name="Narumi I."/>
        </authorList>
    </citation>
    <scope>NUCLEOTIDE SEQUENCE</scope>
    <source>
        <strain evidence="1">ST0316</strain>
        <plasmid evidence="1">pDAETH-4</plasmid>
    </source>
</reference>
<evidence type="ECO:0000313" key="1">
    <source>
        <dbReference type="EMBL" id="BDP44873.1"/>
    </source>
</evidence>
<dbReference type="Proteomes" id="UP001064971">
    <property type="component" value="Plasmid pDAETH-4"/>
</dbReference>
<proteinExistence type="predicted"/>
<accession>A0ABM8ALZ9</accession>
<protein>
    <submittedName>
        <fullName evidence="1">Uncharacterized protein</fullName>
    </submittedName>
</protein>
<geneLocation type="plasmid" evidence="1 2">
    <name>pDAETH-4</name>
</geneLocation>
<evidence type="ECO:0000313" key="2">
    <source>
        <dbReference type="Proteomes" id="UP001064971"/>
    </source>
</evidence>
<keyword evidence="2" id="KW-1185">Reference proteome</keyword>
<organism evidence="1 2">
    <name type="scientific">Deinococcus aetherius</name>
    <dbReference type="NCBI Taxonomy" id="200252"/>
    <lineage>
        <taxon>Bacteria</taxon>
        <taxon>Thermotogati</taxon>
        <taxon>Deinococcota</taxon>
        <taxon>Deinococci</taxon>
        <taxon>Deinococcales</taxon>
        <taxon>Deinococcaceae</taxon>
        <taxon>Deinococcus</taxon>
    </lineage>
</organism>